<sequence>MLGTVLSIPQNTYNAKRSCDGSDRFDPHTRATGAAAVGEDPEVTSRSRLPIGSFFHMRDSRNFKGEVPEIEGRWRIEEDMFQEEPRDDPQKPVRTQRKGRTVRASRSPEIGGRAERRTSTVPTWDEDRRPREANP</sequence>
<dbReference type="AlphaFoldDB" id="A0AAV7PFY3"/>
<feature type="region of interest" description="Disordered" evidence="1">
    <location>
        <begin position="78"/>
        <end position="135"/>
    </location>
</feature>
<proteinExistence type="predicted"/>
<evidence type="ECO:0000256" key="1">
    <source>
        <dbReference type="SAM" id="MobiDB-lite"/>
    </source>
</evidence>
<gene>
    <name evidence="2" type="ORF">NDU88_005515</name>
</gene>
<feature type="region of interest" description="Disordered" evidence="1">
    <location>
        <begin position="17"/>
        <end position="48"/>
    </location>
</feature>
<evidence type="ECO:0000313" key="3">
    <source>
        <dbReference type="Proteomes" id="UP001066276"/>
    </source>
</evidence>
<organism evidence="2 3">
    <name type="scientific">Pleurodeles waltl</name>
    <name type="common">Iberian ribbed newt</name>
    <dbReference type="NCBI Taxonomy" id="8319"/>
    <lineage>
        <taxon>Eukaryota</taxon>
        <taxon>Metazoa</taxon>
        <taxon>Chordata</taxon>
        <taxon>Craniata</taxon>
        <taxon>Vertebrata</taxon>
        <taxon>Euteleostomi</taxon>
        <taxon>Amphibia</taxon>
        <taxon>Batrachia</taxon>
        <taxon>Caudata</taxon>
        <taxon>Salamandroidea</taxon>
        <taxon>Salamandridae</taxon>
        <taxon>Pleurodelinae</taxon>
        <taxon>Pleurodeles</taxon>
    </lineage>
</organism>
<evidence type="ECO:0000313" key="2">
    <source>
        <dbReference type="EMBL" id="KAJ1127111.1"/>
    </source>
</evidence>
<dbReference type="Proteomes" id="UP001066276">
    <property type="component" value="Chromosome 7"/>
</dbReference>
<protein>
    <submittedName>
        <fullName evidence="2">Uncharacterized protein</fullName>
    </submittedName>
</protein>
<accession>A0AAV7PFY3</accession>
<dbReference type="EMBL" id="JANPWB010000011">
    <property type="protein sequence ID" value="KAJ1127111.1"/>
    <property type="molecule type" value="Genomic_DNA"/>
</dbReference>
<feature type="compositionally biased region" description="Basic and acidic residues" evidence="1">
    <location>
        <begin position="78"/>
        <end position="91"/>
    </location>
</feature>
<feature type="compositionally biased region" description="Basic and acidic residues" evidence="1">
    <location>
        <begin position="17"/>
        <end position="29"/>
    </location>
</feature>
<reference evidence="2" key="1">
    <citation type="journal article" date="2022" name="bioRxiv">
        <title>Sequencing and chromosome-scale assembly of the giantPleurodeles waltlgenome.</title>
        <authorList>
            <person name="Brown T."/>
            <person name="Elewa A."/>
            <person name="Iarovenko S."/>
            <person name="Subramanian E."/>
            <person name="Araus A.J."/>
            <person name="Petzold A."/>
            <person name="Susuki M."/>
            <person name="Suzuki K.-i.T."/>
            <person name="Hayashi T."/>
            <person name="Toyoda A."/>
            <person name="Oliveira C."/>
            <person name="Osipova E."/>
            <person name="Leigh N.D."/>
            <person name="Simon A."/>
            <person name="Yun M.H."/>
        </authorList>
    </citation>
    <scope>NUCLEOTIDE SEQUENCE</scope>
    <source>
        <strain evidence="2">20211129_DDA</strain>
        <tissue evidence="2">Liver</tissue>
    </source>
</reference>
<feature type="compositionally biased region" description="Basic residues" evidence="1">
    <location>
        <begin position="94"/>
        <end position="103"/>
    </location>
</feature>
<name>A0AAV7PFY3_PLEWA</name>
<feature type="compositionally biased region" description="Basic and acidic residues" evidence="1">
    <location>
        <begin position="125"/>
        <end position="135"/>
    </location>
</feature>
<comment type="caution">
    <text evidence="2">The sequence shown here is derived from an EMBL/GenBank/DDBJ whole genome shotgun (WGS) entry which is preliminary data.</text>
</comment>
<keyword evidence="3" id="KW-1185">Reference proteome</keyword>